<name>A0A643F8B1_IDEDE</name>
<dbReference type="AlphaFoldDB" id="A0A643F8B1"/>
<gene>
    <name evidence="1" type="ORF">F7Q92_17865</name>
</gene>
<comment type="caution">
    <text evidence="1">The sequence shown here is derived from an EMBL/GenBank/DDBJ whole genome shotgun (WGS) entry which is preliminary data.</text>
</comment>
<dbReference type="Proteomes" id="UP000430120">
    <property type="component" value="Unassembled WGS sequence"/>
</dbReference>
<evidence type="ECO:0000313" key="1">
    <source>
        <dbReference type="EMBL" id="KAB0576503.1"/>
    </source>
</evidence>
<dbReference type="RefSeq" id="WP_151125454.1">
    <property type="nucleotide sequence ID" value="NZ_CP088081.1"/>
</dbReference>
<proteinExistence type="predicted"/>
<organism evidence="1 2">
    <name type="scientific">Ideonella dechloratans</name>
    <dbReference type="NCBI Taxonomy" id="36863"/>
    <lineage>
        <taxon>Bacteria</taxon>
        <taxon>Pseudomonadati</taxon>
        <taxon>Pseudomonadota</taxon>
        <taxon>Betaproteobacteria</taxon>
        <taxon>Burkholderiales</taxon>
        <taxon>Sphaerotilaceae</taxon>
        <taxon>Ideonella</taxon>
    </lineage>
</organism>
<evidence type="ECO:0000313" key="2">
    <source>
        <dbReference type="Proteomes" id="UP000430120"/>
    </source>
</evidence>
<sequence>MNEPVRWFAVGLLALVWGPQLALAEARSCASQMGSSMAAQLVKQCLAVSPATHPPCHASNPCDLIVDEIDRSCGLLGAPAQRPAFCATSPQKSGQVTGVLLSGGGVDDWRIVVLTDGGQRVQAYCDGHCGADWFVADKDDVATLRGSLQGRRVTLTVAIEPNRSRVAGAGDDDKLAFVKALKLSGSPDQ</sequence>
<dbReference type="EMBL" id="VZPB01000057">
    <property type="protein sequence ID" value="KAB0576503.1"/>
    <property type="molecule type" value="Genomic_DNA"/>
</dbReference>
<keyword evidence="2" id="KW-1185">Reference proteome</keyword>
<protein>
    <submittedName>
        <fullName evidence="1">Uncharacterized protein</fullName>
    </submittedName>
</protein>
<reference evidence="1 2" key="1">
    <citation type="submission" date="2019-09" db="EMBL/GenBank/DDBJ databases">
        <title>Draft genome sequences of 48 bacterial type strains from the CCUG.</title>
        <authorList>
            <person name="Tunovic T."/>
            <person name="Pineiro-Iglesias B."/>
            <person name="Unosson C."/>
            <person name="Inganas E."/>
            <person name="Ohlen M."/>
            <person name="Cardew S."/>
            <person name="Jensie-Markopoulos S."/>
            <person name="Salva-Serra F."/>
            <person name="Jaen-Luchoro D."/>
            <person name="Karlsson R."/>
            <person name="Svensson-Stadler L."/>
            <person name="Chun J."/>
            <person name="Moore E."/>
        </authorList>
    </citation>
    <scope>NUCLEOTIDE SEQUENCE [LARGE SCALE GENOMIC DNA]</scope>
    <source>
        <strain evidence="1 2">CCUG 30977</strain>
    </source>
</reference>
<dbReference type="OrthoDB" id="485556at2"/>
<accession>A0A643F8B1</accession>